<dbReference type="Pfam" id="PF00786">
    <property type="entry name" value="PBD"/>
    <property type="match status" value="1"/>
</dbReference>
<dbReference type="PANTHER" id="PTHR23177">
    <property type="entry name" value="MKIAA1688 PROTEIN"/>
    <property type="match status" value="1"/>
</dbReference>
<dbReference type="InterPro" id="IPR044785">
    <property type="entry name" value="RopGAP1-5"/>
</dbReference>
<evidence type="ECO:0000256" key="2">
    <source>
        <dbReference type="SAM" id="MobiDB-lite"/>
    </source>
</evidence>
<dbReference type="SMART" id="SM00285">
    <property type="entry name" value="PBD"/>
    <property type="match status" value="1"/>
</dbReference>
<feature type="region of interest" description="Disordered" evidence="2">
    <location>
        <begin position="1"/>
        <end position="66"/>
    </location>
</feature>
<dbReference type="EMBL" id="CAUOFW020004736">
    <property type="protein sequence ID" value="CAK9167038.1"/>
    <property type="molecule type" value="Genomic_DNA"/>
</dbReference>
<dbReference type="Gene3D" id="3.90.810.10">
    <property type="entry name" value="CRIB domain"/>
    <property type="match status" value="1"/>
</dbReference>
<feature type="compositionally biased region" description="Low complexity" evidence="2">
    <location>
        <begin position="52"/>
        <end position="61"/>
    </location>
</feature>
<sequence>MARLLRSRSCSARRTATNSTCDSSPHSPSLYLTNNNKEDEEEDDDDEDNEEGFFGNNGSNNLVTTPLISQERPNQSHHQFPIMEVLVAALRKSLVTCSVECEDVASSMDISWPTDVRHVSHVTFDRFVGFVGLPVDLEVEVSPKVPSASREGGMKDCT</sequence>
<evidence type="ECO:0000256" key="1">
    <source>
        <dbReference type="ARBA" id="ARBA00022468"/>
    </source>
</evidence>
<gene>
    <name evidence="4" type="ORF">ILEXP_LOCUS36288</name>
</gene>
<keyword evidence="5" id="KW-1185">Reference proteome</keyword>
<accession>A0ABC8TIC7</accession>
<reference evidence="4 5" key="1">
    <citation type="submission" date="2024-02" db="EMBL/GenBank/DDBJ databases">
        <authorList>
            <person name="Vignale AGUSTIN F."/>
            <person name="Sosa J E."/>
            <person name="Modenutti C."/>
        </authorList>
    </citation>
    <scope>NUCLEOTIDE SEQUENCE [LARGE SCALE GENOMIC DNA]</scope>
</reference>
<dbReference type="InterPro" id="IPR036936">
    <property type="entry name" value="CRIB_dom_sf"/>
</dbReference>
<dbReference type="GO" id="GO:0005096">
    <property type="term" value="F:GTPase activator activity"/>
    <property type="evidence" value="ECO:0007669"/>
    <property type="project" value="UniProtKB-KW"/>
</dbReference>
<dbReference type="CDD" id="cd00132">
    <property type="entry name" value="CRIB"/>
    <property type="match status" value="1"/>
</dbReference>
<feature type="compositionally biased region" description="Low complexity" evidence="2">
    <location>
        <begin position="1"/>
        <end position="20"/>
    </location>
</feature>
<dbReference type="Proteomes" id="UP001642360">
    <property type="component" value="Unassembled WGS sequence"/>
</dbReference>
<protein>
    <recommendedName>
        <fullName evidence="3">CRIB domain-containing protein</fullName>
    </recommendedName>
</protein>
<dbReference type="PANTHER" id="PTHR23177:SF74">
    <property type="entry name" value="RHO GTPASE-ACTIVATING PROTEIN 3"/>
    <property type="match status" value="1"/>
</dbReference>
<dbReference type="InterPro" id="IPR000095">
    <property type="entry name" value="CRIB_dom"/>
</dbReference>
<organism evidence="4 5">
    <name type="scientific">Ilex paraguariensis</name>
    <name type="common">yerba mate</name>
    <dbReference type="NCBI Taxonomy" id="185542"/>
    <lineage>
        <taxon>Eukaryota</taxon>
        <taxon>Viridiplantae</taxon>
        <taxon>Streptophyta</taxon>
        <taxon>Embryophyta</taxon>
        <taxon>Tracheophyta</taxon>
        <taxon>Spermatophyta</taxon>
        <taxon>Magnoliopsida</taxon>
        <taxon>eudicotyledons</taxon>
        <taxon>Gunneridae</taxon>
        <taxon>Pentapetalae</taxon>
        <taxon>asterids</taxon>
        <taxon>campanulids</taxon>
        <taxon>Aquifoliales</taxon>
        <taxon>Aquifoliaceae</taxon>
        <taxon>Ilex</taxon>
    </lineage>
</organism>
<evidence type="ECO:0000313" key="4">
    <source>
        <dbReference type="EMBL" id="CAK9167038.1"/>
    </source>
</evidence>
<feature type="compositionally biased region" description="Acidic residues" evidence="2">
    <location>
        <begin position="38"/>
        <end position="51"/>
    </location>
</feature>
<dbReference type="PROSITE" id="PS50108">
    <property type="entry name" value="CRIB"/>
    <property type="match status" value="1"/>
</dbReference>
<comment type="caution">
    <text evidence="4">The sequence shown here is derived from an EMBL/GenBank/DDBJ whole genome shotgun (WGS) entry which is preliminary data.</text>
</comment>
<evidence type="ECO:0000259" key="3">
    <source>
        <dbReference type="PROSITE" id="PS50108"/>
    </source>
</evidence>
<keyword evidence="1" id="KW-0343">GTPase activation</keyword>
<feature type="compositionally biased region" description="Polar residues" evidence="2">
    <location>
        <begin position="21"/>
        <end position="33"/>
    </location>
</feature>
<evidence type="ECO:0000313" key="5">
    <source>
        <dbReference type="Proteomes" id="UP001642360"/>
    </source>
</evidence>
<name>A0ABC8TIC7_9AQUA</name>
<dbReference type="AlphaFoldDB" id="A0ABC8TIC7"/>
<proteinExistence type="predicted"/>
<feature type="domain" description="CRIB" evidence="3">
    <location>
        <begin position="110"/>
        <end position="123"/>
    </location>
</feature>